<sequence length="187" mass="20583">MRTISQPVIPAVRHLKDFEELLQSNHEYLILLDAHLARVKSIVRQAEQFGKKMILHVDLIEGLKADEHAVEFLAQEVKPAGIISTRSQVVQAAKKKKLIAIQRIFMLDMIALEMSLQQLEKTNPDYAEVLPGSVPSHILKHVVSKAGVPVWAGGLLQEASEVRNALDAGVSAVTTSAKTLWRLGSAV</sequence>
<evidence type="ECO:0000313" key="2">
    <source>
        <dbReference type="EMBL" id="MFB0843504.1"/>
    </source>
</evidence>
<dbReference type="InterPro" id="IPR013785">
    <property type="entry name" value="Aldolase_TIM"/>
</dbReference>
<dbReference type="Proteomes" id="UP001575622">
    <property type="component" value="Unassembled WGS sequence"/>
</dbReference>
<reference evidence="2 3" key="1">
    <citation type="submission" date="2024-09" db="EMBL/GenBank/DDBJ databases">
        <authorList>
            <person name="Makale K.P.P."/>
            <person name="Makhzoum A."/>
            <person name="Rantong G."/>
            <person name="Rahube T.O."/>
        </authorList>
    </citation>
    <scope>NUCLEOTIDE SEQUENCE [LARGE SCALE GENOMIC DNA]</scope>
    <source>
        <strain evidence="2 3">KM_D13</strain>
    </source>
</reference>
<comment type="function">
    <text evidence="1">Regulates expression of the glpD operon. In the presence of glycerol 3-phosphate (G3P) causes antitermination of transcription of glpD at the inverted repeat of the leader region to enhance its transcription. Binds and stabilizes glpD leader mRNA.</text>
</comment>
<keyword evidence="3" id="KW-1185">Reference proteome</keyword>
<comment type="caution">
    <text evidence="2">The sequence shown here is derived from an EMBL/GenBank/DDBJ whole genome shotgun (WGS) entry which is preliminary data.</text>
</comment>
<dbReference type="EMBL" id="JBHDLN010000006">
    <property type="protein sequence ID" value="MFB0843504.1"/>
    <property type="molecule type" value="Genomic_DNA"/>
</dbReference>
<gene>
    <name evidence="2" type="ORF">ACEU3E_15090</name>
</gene>
<evidence type="ECO:0000313" key="3">
    <source>
        <dbReference type="Proteomes" id="UP001575622"/>
    </source>
</evidence>
<dbReference type="RefSeq" id="WP_373952354.1">
    <property type="nucleotide sequence ID" value="NZ_JBHDLN010000006.1"/>
</dbReference>
<dbReference type="Gene3D" id="3.20.20.70">
    <property type="entry name" value="Aldolase class I"/>
    <property type="match status" value="1"/>
</dbReference>
<dbReference type="SUPFAM" id="SSF110391">
    <property type="entry name" value="GlpP-like"/>
    <property type="match status" value="1"/>
</dbReference>
<dbReference type="PIRSF" id="PIRSF016897">
    <property type="entry name" value="GlpP"/>
    <property type="match status" value="1"/>
</dbReference>
<evidence type="ECO:0000256" key="1">
    <source>
        <dbReference type="PIRNR" id="PIRNR016897"/>
    </source>
</evidence>
<dbReference type="InterPro" id="IPR006699">
    <property type="entry name" value="GlpP"/>
</dbReference>
<dbReference type="Pfam" id="PF04309">
    <property type="entry name" value="G3P_antiterm"/>
    <property type="match status" value="1"/>
</dbReference>
<protein>
    <recommendedName>
        <fullName evidence="1">Glycerol uptake operon antiterminator regulatory protein</fullName>
    </recommendedName>
</protein>
<name>A0ABV4V1M3_9BACL</name>
<dbReference type="PANTHER" id="PTHR35787">
    <property type="entry name" value="GLYCEROL UPTAKE OPERON ANTITERMINATOR REGULATORY PROTEIN"/>
    <property type="match status" value="1"/>
</dbReference>
<proteinExistence type="predicted"/>
<dbReference type="PANTHER" id="PTHR35787:SF1">
    <property type="entry name" value="GLYCEROL UPTAKE OPERON ANTITERMINATOR REGULATORY PROTEIN"/>
    <property type="match status" value="1"/>
</dbReference>
<accession>A0ABV4V1M3</accession>
<keyword evidence="1" id="KW-0804">Transcription</keyword>
<keyword evidence="1" id="KW-0694">RNA-binding</keyword>
<keyword evidence="1" id="KW-0319">Glycerol metabolism</keyword>
<keyword evidence="1" id="KW-0805">Transcription regulation</keyword>
<organism evidence="2 3">
    <name type="scientific">Paenibacillus oleatilyticus</name>
    <dbReference type="NCBI Taxonomy" id="2594886"/>
    <lineage>
        <taxon>Bacteria</taxon>
        <taxon>Bacillati</taxon>
        <taxon>Bacillota</taxon>
        <taxon>Bacilli</taxon>
        <taxon>Bacillales</taxon>
        <taxon>Paenibacillaceae</taxon>
        <taxon>Paenibacillus</taxon>
    </lineage>
</organism>